<feature type="domain" description="Semialdehyde dehydrogenase NAD-binding" evidence="4">
    <location>
        <begin position="5"/>
        <end position="118"/>
    </location>
</feature>
<dbReference type="SUPFAM" id="SSF51735">
    <property type="entry name" value="NAD(P)-binding Rossmann-fold domains"/>
    <property type="match status" value="1"/>
</dbReference>
<gene>
    <name evidence="5" type="ORF">CSW57_09310</name>
</gene>
<evidence type="ECO:0000256" key="2">
    <source>
        <dbReference type="ARBA" id="ARBA00023027"/>
    </source>
</evidence>
<protein>
    <recommendedName>
        <fullName evidence="3">Acetaldehyde dehydrogenase</fullName>
        <ecNumber evidence="3">1.2.1.10</ecNumber>
    </recommendedName>
    <alternativeName>
        <fullName evidence="3">Acetaldehyde dehydrogenase [acetylating]</fullName>
    </alternativeName>
</protein>
<evidence type="ECO:0000256" key="1">
    <source>
        <dbReference type="ARBA" id="ARBA00009244"/>
    </source>
</evidence>
<keyword evidence="3" id="KW-0058">Aromatic hydrocarbons catabolism</keyword>
<dbReference type="InterPro" id="IPR003361">
    <property type="entry name" value="Acetaldehyde_dehydrogenase"/>
</dbReference>
<dbReference type="Gene3D" id="3.40.50.720">
    <property type="entry name" value="NAD(P)-binding Rossmann-like Domain"/>
    <property type="match status" value="1"/>
</dbReference>
<dbReference type="SMART" id="SM00859">
    <property type="entry name" value="Semialdhyde_dh"/>
    <property type="match status" value="1"/>
</dbReference>
<comment type="caution">
    <text evidence="5">The sequence shown here is derived from an EMBL/GenBank/DDBJ whole genome shotgun (WGS) entry which is preliminary data.</text>
</comment>
<organism evidence="5 6">
    <name type="scientific">Williamsia marianensis</name>
    <dbReference type="NCBI Taxonomy" id="85044"/>
    <lineage>
        <taxon>Bacteria</taxon>
        <taxon>Bacillati</taxon>
        <taxon>Actinomycetota</taxon>
        <taxon>Actinomycetes</taxon>
        <taxon>Mycobacteriales</taxon>
        <taxon>Nocardiaceae</taxon>
        <taxon>Williamsia</taxon>
    </lineage>
</organism>
<dbReference type="RefSeq" id="WP_099382549.1">
    <property type="nucleotide sequence ID" value="NZ_PEBD01000008.1"/>
</dbReference>
<name>A0A2G3PL37_WILMA</name>
<comment type="catalytic activity">
    <reaction evidence="3">
        <text>acetaldehyde + NAD(+) + CoA = acetyl-CoA + NADH + H(+)</text>
        <dbReference type="Rhea" id="RHEA:23288"/>
        <dbReference type="ChEBI" id="CHEBI:15343"/>
        <dbReference type="ChEBI" id="CHEBI:15378"/>
        <dbReference type="ChEBI" id="CHEBI:57287"/>
        <dbReference type="ChEBI" id="CHEBI:57288"/>
        <dbReference type="ChEBI" id="CHEBI:57540"/>
        <dbReference type="ChEBI" id="CHEBI:57945"/>
        <dbReference type="EC" id="1.2.1.10"/>
    </reaction>
</comment>
<evidence type="ECO:0000259" key="4">
    <source>
        <dbReference type="SMART" id="SM00859"/>
    </source>
</evidence>
<comment type="similarity">
    <text evidence="1 3">Belongs to the acetaldehyde dehydrogenase family.</text>
</comment>
<dbReference type="InterPro" id="IPR000534">
    <property type="entry name" value="Semialdehyde_DH_NAD-bd"/>
</dbReference>
<dbReference type="NCBIfam" id="NF006157">
    <property type="entry name" value="PRK08300.1"/>
    <property type="match status" value="1"/>
</dbReference>
<dbReference type="HAMAP" id="MF_01657">
    <property type="entry name" value="Ac_ald_DH_ac"/>
    <property type="match status" value="1"/>
</dbReference>
<evidence type="ECO:0000256" key="3">
    <source>
        <dbReference type="HAMAP-Rule" id="MF_01657"/>
    </source>
</evidence>
<dbReference type="Pfam" id="PF09290">
    <property type="entry name" value="AcetDehyd-dimer"/>
    <property type="match status" value="1"/>
</dbReference>
<feature type="binding site" evidence="3">
    <location>
        <begin position="157"/>
        <end position="165"/>
    </location>
    <ligand>
        <name>NAD(+)</name>
        <dbReference type="ChEBI" id="CHEBI:57540"/>
    </ligand>
</feature>
<feature type="binding site" evidence="3">
    <location>
        <position position="276"/>
    </location>
    <ligand>
        <name>NAD(+)</name>
        <dbReference type="ChEBI" id="CHEBI:57540"/>
    </ligand>
</feature>
<dbReference type="InterPro" id="IPR036291">
    <property type="entry name" value="NAD(P)-bd_dom_sf"/>
</dbReference>
<feature type="binding site" evidence="3">
    <location>
        <begin position="11"/>
        <end position="14"/>
    </location>
    <ligand>
        <name>NAD(+)</name>
        <dbReference type="ChEBI" id="CHEBI:57540"/>
    </ligand>
</feature>
<dbReference type="CDD" id="cd23933">
    <property type="entry name" value="ALDH_C"/>
    <property type="match status" value="1"/>
</dbReference>
<dbReference type="InterPro" id="IPR015426">
    <property type="entry name" value="Acetylaldehyde_DH_C"/>
</dbReference>
<evidence type="ECO:0000313" key="6">
    <source>
        <dbReference type="Proteomes" id="UP000225108"/>
    </source>
</evidence>
<dbReference type="AlphaFoldDB" id="A0A2G3PL37"/>
<proteinExistence type="inferred from homology"/>
<dbReference type="SUPFAM" id="SSF55347">
    <property type="entry name" value="Glyceraldehyde-3-phosphate dehydrogenase-like, C-terminal domain"/>
    <property type="match status" value="1"/>
</dbReference>
<dbReference type="GO" id="GO:0008774">
    <property type="term" value="F:acetaldehyde dehydrogenase (acetylating) activity"/>
    <property type="evidence" value="ECO:0007669"/>
    <property type="project" value="UniProtKB-UniRule"/>
</dbReference>
<dbReference type="Proteomes" id="UP000225108">
    <property type="component" value="Unassembled WGS sequence"/>
</dbReference>
<dbReference type="GO" id="GO:0051287">
    <property type="term" value="F:NAD binding"/>
    <property type="evidence" value="ECO:0007669"/>
    <property type="project" value="UniProtKB-UniRule"/>
</dbReference>
<feature type="active site" description="Acyl-thioester intermediate" evidence="3">
    <location>
        <position position="126"/>
    </location>
</feature>
<dbReference type="PIRSF" id="PIRSF015689">
    <property type="entry name" value="Actaldh_dh_actl"/>
    <property type="match status" value="1"/>
</dbReference>
<keyword evidence="2 3" id="KW-0520">NAD</keyword>
<dbReference type="EMBL" id="PEBD01000008">
    <property type="protein sequence ID" value="PHV66511.1"/>
    <property type="molecule type" value="Genomic_DNA"/>
</dbReference>
<accession>A0A2G3PL37</accession>
<evidence type="ECO:0000313" key="5">
    <source>
        <dbReference type="EMBL" id="PHV66511.1"/>
    </source>
</evidence>
<sequence length="300" mass="31441">MTKAKAAIVGSGNIGTDLMYKLLRSDIIEPRWMIGVDPQSEGLRRAADAGMVTSSEGVDWLLSQDEKPDLVFEATSAYVHRANAPRYAELGITAVDLTPAALGPAVIPSVNMGEHLDAPNVNLITCGGQATIPMVHAVSRVAEVAYAEIVASVASPSAGPGTRGNIDEFTITTSRGIETIGGAKRGKAIIILNPAEPPMFMRDTVFCSVPADADRDAIAASIYEMAGSVQQYVPGYRLRAEPQFDEPSTTSGGLARVEIFLEVEGAGDFLPPYSGNLDIMTAAATKVGESFASNLLAGAV</sequence>
<reference evidence="5 6" key="1">
    <citation type="submission" date="2017-10" db="EMBL/GenBank/DDBJ databases">
        <title>The draft genome sequence of Williamsia sp. BULT 1.1 isolated from the semi-arid grassland soils from South Africa.</title>
        <authorList>
            <person name="Kabwe M.H."/>
            <person name="Govender N."/>
            <person name="Mutseka Lunga P."/>
            <person name="Vikram S."/>
            <person name="Makhalanyane T.P."/>
        </authorList>
    </citation>
    <scope>NUCLEOTIDE SEQUENCE [LARGE SCALE GENOMIC DNA]</scope>
    <source>
        <strain evidence="5 6">BULT 1.1</strain>
    </source>
</reference>
<dbReference type="EC" id="1.2.1.10" evidence="3"/>
<dbReference type="NCBIfam" id="TIGR03215">
    <property type="entry name" value="ac_ald_DH_ac"/>
    <property type="match status" value="1"/>
</dbReference>
<keyword evidence="3" id="KW-0560">Oxidoreductase</keyword>
<dbReference type="Gene3D" id="3.30.360.10">
    <property type="entry name" value="Dihydrodipicolinate Reductase, domain 2"/>
    <property type="match status" value="1"/>
</dbReference>